<dbReference type="EMBL" id="JAGSOV010000020">
    <property type="protein sequence ID" value="MCO1655291.1"/>
    <property type="molecule type" value="Genomic_DNA"/>
</dbReference>
<dbReference type="RefSeq" id="WP_252437066.1">
    <property type="nucleotide sequence ID" value="NZ_JAGSOV010000020.1"/>
</dbReference>
<proteinExistence type="predicted"/>
<reference evidence="1" key="1">
    <citation type="submission" date="2021-04" db="EMBL/GenBank/DDBJ databases">
        <title>Pseudonocardia sp. nov., isolated from sandy soil of mangrove forest.</title>
        <authorList>
            <person name="Zan Z."/>
            <person name="Huang R."/>
            <person name="Liu W."/>
        </authorList>
    </citation>
    <scope>NUCLEOTIDE SEQUENCE</scope>
    <source>
        <strain evidence="1">S2-4</strain>
    </source>
</reference>
<name>A0ABT0ZX47_9PSEU</name>
<organism evidence="1 2">
    <name type="scientific">Pseudonocardia humida</name>
    <dbReference type="NCBI Taxonomy" id="2800819"/>
    <lineage>
        <taxon>Bacteria</taxon>
        <taxon>Bacillati</taxon>
        <taxon>Actinomycetota</taxon>
        <taxon>Actinomycetes</taxon>
        <taxon>Pseudonocardiales</taxon>
        <taxon>Pseudonocardiaceae</taxon>
        <taxon>Pseudonocardia</taxon>
    </lineage>
</organism>
<evidence type="ECO:0000313" key="1">
    <source>
        <dbReference type="EMBL" id="MCO1655291.1"/>
    </source>
</evidence>
<keyword evidence="2" id="KW-1185">Reference proteome</keyword>
<gene>
    <name evidence="1" type="ORF">KDL28_09510</name>
</gene>
<comment type="caution">
    <text evidence="1">The sequence shown here is derived from an EMBL/GenBank/DDBJ whole genome shotgun (WGS) entry which is preliminary data.</text>
</comment>
<dbReference type="Proteomes" id="UP001165283">
    <property type="component" value="Unassembled WGS sequence"/>
</dbReference>
<evidence type="ECO:0000313" key="2">
    <source>
        <dbReference type="Proteomes" id="UP001165283"/>
    </source>
</evidence>
<sequence>MRRAYAHRAAVELDPAGDDRAPGAAVTAELCGHWEHEPPCPVAAHHTRAERRGDVVDLRVLFAAEPEREAEVRTRIELALRAGALTGPGGATTRWRLREVGPAVVADAEADHAERLTRS</sequence>
<accession>A0ABT0ZX47</accession>
<protein>
    <submittedName>
        <fullName evidence="1">Uncharacterized protein</fullName>
    </submittedName>
</protein>